<dbReference type="Proteomes" id="UP001566331">
    <property type="component" value="Unassembled WGS sequence"/>
</dbReference>
<dbReference type="PROSITE" id="PS51257">
    <property type="entry name" value="PROKAR_LIPOPROTEIN"/>
    <property type="match status" value="1"/>
</dbReference>
<keyword evidence="1" id="KW-0732">Signal</keyword>
<name>A0ABV4HPF2_9GAMM</name>
<comment type="caution">
    <text evidence="2">The sequence shown here is derived from an EMBL/GenBank/DDBJ whole genome shotgun (WGS) entry which is preliminary data.</text>
</comment>
<dbReference type="RefSeq" id="WP_370563935.1">
    <property type="nucleotide sequence ID" value="NZ_JBFWIB010000005.1"/>
</dbReference>
<sequence>MMNAVRSFGAASRRRSLLVFAAASLLASACGSQLSAVQSGDGAAMRVVRVDPSEYQGEAGDPLEDACRGWKLTNGQVERFFRLSDRYDDNPYGEFYQVPCSISGEIEADGKTWQFVIGGGATATWHRDGETMEWGCRVTECGPLVLLPYDGMDPG</sequence>
<dbReference type="EMBL" id="JBFWIC010000008">
    <property type="protein sequence ID" value="MEZ0474615.1"/>
    <property type="molecule type" value="Genomic_DNA"/>
</dbReference>
<proteinExistence type="predicted"/>
<gene>
    <name evidence="2" type="ORF">AB6713_08280</name>
</gene>
<evidence type="ECO:0008006" key="4">
    <source>
        <dbReference type="Google" id="ProtNLM"/>
    </source>
</evidence>
<organism evidence="2 3">
    <name type="scientific">Luteimonas salinilitoris</name>
    <dbReference type="NCBI Taxonomy" id="3237697"/>
    <lineage>
        <taxon>Bacteria</taxon>
        <taxon>Pseudomonadati</taxon>
        <taxon>Pseudomonadota</taxon>
        <taxon>Gammaproteobacteria</taxon>
        <taxon>Lysobacterales</taxon>
        <taxon>Lysobacteraceae</taxon>
        <taxon>Luteimonas</taxon>
    </lineage>
</organism>
<reference evidence="2 3" key="1">
    <citation type="submission" date="2024-07" db="EMBL/GenBank/DDBJ databases">
        <title>Luteimonas salilacus sp. nov., isolated from the shore soil of Salt Lake in Tibet of China.</title>
        <authorList>
            <person name="Zhang X."/>
            <person name="Li A."/>
        </authorList>
    </citation>
    <scope>NUCLEOTIDE SEQUENCE [LARGE SCALE GENOMIC DNA]</scope>
    <source>
        <strain evidence="2 3">B3-2-R+30</strain>
    </source>
</reference>
<feature type="chain" id="PRO_5046633016" description="Lipoprotein" evidence="1">
    <location>
        <begin position="22"/>
        <end position="155"/>
    </location>
</feature>
<feature type="signal peptide" evidence="1">
    <location>
        <begin position="1"/>
        <end position="21"/>
    </location>
</feature>
<keyword evidence="3" id="KW-1185">Reference proteome</keyword>
<protein>
    <recommendedName>
        <fullName evidence="4">Lipoprotein</fullName>
    </recommendedName>
</protein>
<accession>A0ABV4HPF2</accession>
<evidence type="ECO:0000313" key="3">
    <source>
        <dbReference type="Proteomes" id="UP001566331"/>
    </source>
</evidence>
<evidence type="ECO:0000313" key="2">
    <source>
        <dbReference type="EMBL" id="MEZ0474615.1"/>
    </source>
</evidence>
<evidence type="ECO:0000256" key="1">
    <source>
        <dbReference type="SAM" id="SignalP"/>
    </source>
</evidence>